<dbReference type="GO" id="GO:0007131">
    <property type="term" value="P:reciprocal meiotic recombination"/>
    <property type="evidence" value="ECO:0007669"/>
    <property type="project" value="InterPro"/>
</dbReference>
<feature type="domain" description="Mnd1 HTH" evidence="7">
    <location>
        <begin position="14"/>
        <end position="73"/>
    </location>
</feature>
<dbReference type="InterPro" id="IPR040453">
    <property type="entry name" value="Mnd1_HTH"/>
</dbReference>
<evidence type="ECO:0000256" key="5">
    <source>
        <dbReference type="PIRNR" id="PIRNR026991"/>
    </source>
</evidence>
<reference evidence="8 9" key="1">
    <citation type="journal article" date="2016" name="Mol. Biol. Evol.">
        <title>Comparative Genomics of Early-Diverging Mushroom-Forming Fungi Provides Insights into the Origins of Lignocellulose Decay Capabilities.</title>
        <authorList>
            <person name="Nagy L.G."/>
            <person name="Riley R."/>
            <person name="Tritt A."/>
            <person name="Adam C."/>
            <person name="Daum C."/>
            <person name="Floudas D."/>
            <person name="Sun H."/>
            <person name="Yadav J.S."/>
            <person name="Pangilinan J."/>
            <person name="Larsson K.H."/>
            <person name="Matsuura K."/>
            <person name="Barry K."/>
            <person name="Labutti K."/>
            <person name="Kuo R."/>
            <person name="Ohm R.A."/>
            <person name="Bhattacharya S.S."/>
            <person name="Shirouzu T."/>
            <person name="Yoshinaga Y."/>
            <person name="Martin F.M."/>
            <person name="Grigoriev I.V."/>
            <person name="Hibbett D.S."/>
        </authorList>
    </citation>
    <scope>NUCLEOTIDE SEQUENCE [LARGE SCALE GENOMIC DNA]</scope>
    <source>
        <strain evidence="8 9">HHB12029</strain>
    </source>
</reference>
<evidence type="ECO:0000256" key="6">
    <source>
        <dbReference type="SAM" id="Coils"/>
    </source>
</evidence>
<comment type="function">
    <text evidence="5">Required for proper homologous chromosome pairing and efficient cross-over and intragenic recombination during meiosis.</text>
</comment>
<evidence type="ECO:0000313" key="8">
    <source>
        <dbReference type="EMBL" id="KZV85838.1"/>
    </source>
</evidence>
<dbReference type="GO" id="GO:0005634">
    <property type="term" value="C:nucleus"/>
    <property type="evidence" value="ECO:0007669"/>
    <property type="project" value="UniProtKB-SubCell"/>
</dbReference>
<evidence type="ECO:0000313" key="9">
    <source>
        <dbReference type="Proteomes" id="UP000077266"/>
    </source>
</evidence>
<evidence type="ECO:0000256" key="4">
    <source>
        <dbReference type="ARBA" id="ARBA00023242"/>
    </source>
</evidence>
<dbReference type="InParanoid" id="A0A165E109"/>
<evidence type="ECO:0000259" key="7">
    <source>
        <dbReference type="Pfam" id="PF03962"/>
    </source>
</evidence>
<dbReference type="GO" id="GO:0003690">
    <property type="term" value="F:double-stranded DNA binding"/>
    <property type="evidence" value="ECO:0007669"/>
    <property type="project" value="InterPro"/>
</dbReference>
<dbReference type="Pfam" id="PF03962">
    <property type="entry name" value="Mnd1"/>
    <property type="match status" value="1"/>
</dbReference>
<dbReference type="Proteomes" id="UP000077266">
    <property type="component" value="Unassembled WGS sequence"/>
</dbReference>
<sequence>MGRGLSAEEKRTKLLEIFRESKDIFQLKELEKCAPKMKGIVAQSVKEVLQSLVDDGFVQADKIGSANFFWSFPSQSGAVLSGKLEQAKEQLTALNAEVTSAREAIERERAARIDSAERTTHLGTLASLKTRVAEMGHELDAYALADPAKVEEKRATMEAARECATRNTGTCRMIAAGLTHTQTTL</sequence>
<organism evidence="8 9">
    <name type="scientific">Exidia glandulosa HHB12029</name>
    <dbReference type="NCBI Taxonomy" id="1314781"/>
    <lineage>
        <taxon>Eukaryota</taxon>
        <taxon>Fungi</taxon>
        <taxon>Dikarya</taxon>
        <taxon>Basidiomycota</taxon>
        <taxon>Agaricomycotina</taxon>
        <taxon>Agaricomycetes</taxon>
        <taxon>Auriculariales</taxon>
        <taxon>Exidiaceae</taxon>
        <taxon>Exidia</taxon>
    </lineage>
</organism>
<dbReference type="InterPro" id="IPR005647">
    <property type="entry name" value="Mnd1"/>
</dbReference>
<dbReference type="AlphaFoldDB" id="A0A165E109"/>
<keyword evidence="9" id="KW-1185">Reference proteome</keyword>
<dbReference type="FunCoup" id="A0A165E109">
    <property type="interactions" value="94"/>
</dbReference>
<protein>
    <recommendedName>
        <fullName evidence="5">Meiotic nuclear division protein 1</fullName>
    </recommendedName>
</protein>
<dbReference type="STRING" id="1314781.A0A165E109"/>
<proteinExistence type="inferred from homology"/>
<keyword evidence="4 5" id="KW-0539">Nucleus</keyword>
<name>A0A165E109_EXIGL</name>
<comment type="subcellular location">
    <subcellularLocation>
        <location evidence="1 5">Nucleus</location>
    </subcellularLocation>
</comment>
<dbReference type="OrthoDB" id="273345at2759"/>
<dbReference type="EMBL" id="KV426174">
    <property type="protein sequence ID" value="KZV85838.1"/>
    <property type="molecule type" value="Genomic_DNA"/>
</dbReference>
<gene>
    <name evidence="8" type="ORF">EXIGLDRAFT_725468</name>
</gene>
<accession>A0A165E109</accession>
<evidence type="ECO:0000256" key="2">
    <source>
        <dbReference type="ARBA" id="ARBA00005981"/>
    </source>
</evidence>
<evidence type="ECO:0000256" key="1">
    <source>
        <dbReference type="ARBA" id="ARBA00004123"/>
    </source>
</evidence>
<evidence type="ECO:0000256" key="3">
    <source>
        <dbReference type="ARBA" id="ARBA00023054"/>
    </source>
</evidence>
<dbReference type="PIRSF" id="PIRSF026991">
    <property type="entry name" value="Mnd1"/>
    <property type="match status" value="1"/>
</dbReference>
<keyword evidence="3 6" id="KW-0175">Coiled coil</keyword>
<comment type="similarity">
    <text evidence="2 5">Belongs to the MND1 family.</text>
</comment>
<feature type="coiled-coil region" evidence="6">
    <location>
        <begin position="77"/>
        <end position="111"/>
    </location>
</feature>